<proteinExistence type="inferred from homology"/>
<keyword evidence="6" id="KW-1185">Reference proteome</keyword>
<dbReference type="InterPro" id="IPR006659">
    <property type="entry name" value="Arsenate_reductase"/>
</dbReference>
<reference evidence="6" key="1">
    <citation type="journal article" date="2019" name="Int. J. Syst. Evol. Microbiol.">
        <title>The Global Catalogue of Microorganisms (GCM) 10K type strain sequencing project: providing services to taxonomists for standard genome sequencing and annotation.</title>
        <authorList>
            <consortium name="The Broad Institute Genomics Platform"/>
            <consortium name="The Broad Institute Genome Sequencing Center for Infectious Disease"/>
            <person name="Wu L."/>
            <person name="Ma J."/>
        </authorList>
    </citation>
    <scope>NUCLEOTIDE SEQUENCE [LARGE SCALE GENOMIC DNA]</scope>
    <source>
        <strain evidence="6">KACC 12508</strain>
    </source>
</reference>
<accession>A0ABW2ID84</accession>
<dbReference type="EMBL" id="JBHTBU010000002">
    <property type="protein sequence ID" value="MFC7289043.1"/>
    <property type="molecule type" value="Genomic_DNA"/>
</dbReference>
<comment type="similarity">
    <text evidence="1 3 4">Belongs to the ArsC family.</text>
</comment>
<dbReference type="PROSITE" id="PS51353">
    <property type="entry name" value="ARSC"/>
    <property type="match status" value="1"/>
</dbReference>
<evidence type="ECO:0000313" key="6">
    <source>
        <dbReference type="Proteomes" id="UP001596542"/>
    </source>
</evidence>
<sequence>MLTIYHNPRCSKSRETLALTEAFAAQQGLELNVVDYQKTPLSRQQLVELHQLLQSEGPVSVAAMVRDNEDEFSALQLSNANDAQLLDALASHPKLLQRPIVRFNQRAAIGRPPELVKAILVAP</sequence>
<evidence type="ECO:0000256" key="3">
    <source>
        <dbReference type="PROSITE-ProRule" id="PRU01282"/>
    </source>
</evidence>
<dbReference type="InterPro" id="IPR006660">
    <property type="entry name" value="Arsenate_reductase-like"/>
</dbReference>
<evidence type="ECO:0000256" key="1">
    <source>
        <dbReference type="ARBA" id="ARBA00007198"/>
    </source>
</evidence>
<dbReference type="CDD" id="cd03034">
    <property type="entry name" value="ArsC_ArsC"/>
    <property type="match status" value="1"/>
</dbReference>
<dbReference type="PANTHER" id="PTHR30041">
    <property type="entry name" value="ARSENATE REDUCTASE"/>
    <property type="match status" value="1"/>
</dbReference>
<protein>
    <recommendedName>
        <fullName evidence="4">Arsenate reductase</fullName>
        <ecNumber evidence="4">1.20.4.1</ecNumber>
    </recommendedName>
</protein>
<evidence type="ECO:0000313" key="5">
    <source>
        <dbReference type="EMBL" id="MFC7289043.1"/>
    </source>
</evidence>
<dbReference type="RefSeq" id="WP_382272945.1">
    <property type="nucleotide sequence ID" value="NZ_JBHTBU010000002.1"/>
</dbReference>
<dbReference type="PANTHER" id="PTHR30041:SF4">
    <property type="entry name" value="ARSENATE REDUCTASE"/>
    <property type="match status" value="1"/>
</dbReference>
<dbReference type="Proteomes" id="UP001596542">
    <property type="component" value="Unassembled WGS sequence"/>
</dbReference>
<evidence type="ECO:0000256" key="4">
    <source>
        <dbReference type="RuleBase" id="RU362029"/>
    </source>
</evidence>
<dbReference type="SUPFAM" id="SSF52833">
    <property type="entry name" value="Thioredoxin-like"/>
    <property type="match status" value="1"/>
</dbReference>
<evidence type="ECO:0000256" key="2">
    <source>
        <dbReference type="ARBA" id="ARBA00023002"/>
    </source>
</evidence>
<dbReference type="NCBIfam" id="TIGR00014">
    <property type="entry name" value="arsC"/>
    <property type="match status" value="1"/>
</dbReference>
<name>A0ABW2ID84_9BURK</name>
<comment type="caution">
    <text evidence="5">The sequence shown here is derived from an EMBL/GenBank/DDBJ whole genome shotgun (WGS) entry which is preliminary data.</text>
</comment>
<dbReference type="GO" id="GO:0008794">
    <property type="term" value="F:arsenate reductase (glutaredoxin) activity"/>
    <property type="evidence" value="ECO:0007669"/>
    <property type="project" value="UniProtKB-EC"/>
</dbReference>
<gene>
    <name evidence="5" type="primary">arsC</name>
    <name evidence="5" type="ORF">ACFQPC_13410</name>
</gene>
<organism evidence="5 6">
    <name type="scientific">Herminiimonas glaciei</name>
    <dbReference type="NCBI Taxonomy" id="523788"/>
    <lineage>
        <taxon>Bacteria</taxon>
        <taxon>Pseudomonadati</taxon>
        <taxon>Pseudomonadota</taxon>
        <taxon>Betaproteobacteria</taxon>
        <taxon>Burkholderiales</taxon>
        <taxon>Oxalobacteraceae</taxon>
        <taxon>Herminiimonas</taxon>
    </lineage>
</organism>
<dbReference type="EC" id="1.20.4.1" evidence="4"/>
<keyword evidence="2 4" id="KW-0560">Oxidoreductase</keyword>
<dbReference type="Gene3D" id="3.40.30.10">
    <property type="entry name" value="Glutaredoxin"/>
    <property type="match status" value="1"/>
</dbReference>
<dbReference type="InterPro" id="IPR036249">
    <property type="entry name" value="Thioredoxin-like_sf"/>
</dbReference>
<dbReference type="Pfam" id="PF03960">
    <property type="entry name" value="ArsC"/>
    <property type="match status" value="1"/>
</dbReference>
<comment type="catalytic activity">
    <reaction evidence="4">
        <text>[glutaredoxin]-dithiol + arsenate + glutathione + H(+) = glutathionyl-S-S-[glutaredoxin] + arsenite + H2O</text>
        <dbReference type="Rhea" id="RHEA:22016"/>
        <dbReference type="Rhea" id="RHEA-COMP:10729"/>
        <dbReference type="Rhea" id="RHEA-COMP:17668"/>
        <dbReference type="ChEBI" id="CHEBI:15377"/>
        <dbReference type="ChEBI" id="CHEBI:15378"/>
        <dbReference type="ChEBI" id="CHEBI:29242"/>
        <dbReference type="ChEBI" id="CHEBI:29950"/>
        <dbReference type="ChEBI" id="CHEBI:48597"/>
        <dbReference type="ChEBI" id="CHEBI:57925"/>
        <dbReference type="ChEBI" id="CHEBI:146199"/>
        <dbReference type="EC" id="1.20.4.1"/>
    </reaction>
</comment>